<protein>
    <recommendedName>
        <fullName evidence="3">Glycosyltransferase involved in cell wall biogenesis</fullName>
    </recommendedName>
</protein>
<sequence>MSGAGRHARVVLVVAKAPVAGLAKTRLAESLGSVAAARIAAAALLDTLDAALATPGTRTLVALAGDLASAEQGESVRALLAGCDVVAQRGATFAERLAHAHEDVALAYPGARVVQIGMDTPQVSPDLLATALSRLDDADGVVGPAADGGWWALALRDPRAAEVLRAVPMSRPDTGARTEAALRTRGLRLAALPVLTDVDTLDDVNGAVARTPGSRFAAAVARALPRTVL</sequence>
<comment type="caution">
    <text evidence="1">The sequence shown here is derived from an EMBL/GenBank/DDBJ whole genome shotgun (WGS) entry which is preliminary data.</text>
</comment>
<evidence type="ECO:0000313" key="2">
    <source>
        <dbReference type="Proteomes" id="UP000192591"/>
    </source>
</evidence>
<dbReference type="STRING" id="1962155.B1813_04690"/>
<organism evidence="1 2">
    <name type="scientific">Saccharomonospora piscinae</name>
    <dbReference type="NCBI Taxonomy" id="687388"/>
    <lineage>
        <taxon>Bacteria</taxon>
        <taxon>Bacillati</taxon>
        <taxon>Actinomycetota</taxon>
        <taxon>Actinomycetes</taxon>
        <taxon>Pseudonocardiales</taxon>
        <taxon>Pseudonocardiaceae</taxon>
        <taxon>Saccharomonospora</taxon>
    </lineage>
</organism>
<dbReference type="Gene3D" id="3.90.550.10">
    <property type="entry name" value="Spore Coat Polysaccharide Biosynthesis Protein SpsA, Chain A"/>
    <property type="match status" value="1"/>
</dbReference>
<reference evidence="1 2" key="1">
    <citation type="submission" date="2017-02" db="EMBL/GenBank/DDBJ databases">
        <title>Draft genome of Saccharomonospora sp. 154.</title>
        <authorList>
            <person name="Alonso-Carmona G.S."/>
            <person name="De La Haba R."/>
            <person name="Vera-Gargallo B."/>
            <person name="Sandoval-Trujillo A.H."/>
            <person name="Ramirez-Duran N."/>
            <person name="Ventosa A."/>
        </authorList>
    </citation>
    <scope>NUCLEOTIDE SEQUENCE [LARGE SCALE GENOMIC DNA]</scope>
    <source>
        <strain evidence="1 2">LRS4.154</strain>
    </source>
</reference>
<dbReference type="AlphaFoldDB" id="A0A1V9A9T9"/>
<dbReference type="EMBL" id="MWIH01000003">
    <property type="protein sequence ID" value="OQO93828.1"/>
    <property type="molecule type" value="Genomic_DNA"/>
</dbReference>
<dbReference type="RefSeq" id="WP_081190751.1">
    <property type="nucleotide sequence ID" value="NZ_MWIH01000003.1"/>
</dbReference>
<keyword evidence="2" id="KW-1185">Reference proteome</keyword>
<dbReference type="InterPro" id="IPR018641">
    <property type="entry name" value="Trfase_1_rSAM/seldom-assoc"/>
</dbReference>
<accession>A0A1V9A9T9</accession>
<evidence type="ECO:0000313" key="1">
    <source>
        <dbReference type="EMBL" id="OQO93828.1"/>
    </source>
</evidence>
<dbReference type="Pfam" id="PF09837">
    <property type="entry name" value="DUF2064"/>
    <property type="match status" value="1"/>
</dbReference>
<evidence type="ECO:0008006" key="3">
    <source>
        <dbReference type="Google" id="ProtNLM"/>
    </source>
</evidence>
<dbReference type="InterPro" id="IPR029044">
    <property type="entry name" value="Nucleotide-diphossugar_trans"/>
</dbReference>
<proteinExistence type="predicted"/>
<dbReference type="PANTHER" id="PTHR36529:SF1">
    <property type="entry name" value="GLYCOSYLTRANSFERASE"/>
    <property type="match status" value="1"/>
</dbReference>
<dbReference type="Proteomes" id="UP000192591">
    <property type="component" value="Unassembled WGS sequence"/>
</dbReference>
<name>A0A1V9A9T9_SACPI</name>
<gene>
    <name evidence="1" type="ORF">B1813_04690</name>
</gene>
<dbReference type="PANTHER" id="PTHR36529">
    <property type="entry name" value="SLL1095 PROTEIN"/>
    <property type="match status" value="1"/>
</dbReference>
<dbReference type="SUPFAM" id="SSF53448">
    <property type="entry name" value="Nucleotide-diphospho-sugar transferases"/>
    <property type="match status" value="1"/>
</dbReference>